<feature type="compositionally biased region" description="Low complexity" evidence="1">
    <location>
        <begin position="960"/>
        <end position="972"/>
    </location>
</feature>
<protein>
    <submittedName>
        <fullName evidence="3">Uncharacterized protein</fullName>
    </submittedName>
</protein>
<feature type="region of interest" description="Disordered" evidence="1">
    <location>
        <begin position="558"/>
        <end position="1049"/>
    </location>
</feature>
<feature type="compositionally biased region" description="Gly residues" evidence="1">
    <location>
        <begin position="25"/>
        <end position="34"/>
    </location>
</feature>
<dbReference type="Proteomes" id="UP000469215">
    <property type="component" value="Unassembled WGS sequence"/>
</dbReference>
<feature type="compositionally biased region" description="Basic and acidic residues" evidence="1">
    <location>
        <begin position="752"/>
        <end position="763"/>
    </location>
</feature>
<feature type="transmembrane region" description="Helical" evidence="2">
    <location>
        <begin position="520"/>
        <end position="543"/>
    </location>
</feature>
<feature type="compositionally biased region" description="Low complexity" evidence="1">
    <location>
        <begin position="78"/>
        <end position="94"/>
    </location>
</feature>
<keyword evidence="2" id="KW-1133">Transmembrane helix</keyword>
<sequence>MSTPDPGRNPHPQGGHSGPQAEQGGPFGPHGGAGQEPFAAEPYGQGSQGQQAYGQPASGQPAHGEAQGQQAYGHEARGQQAYGQGPAGQQPYGQGPDGRDAPRGESSPWGAAAAQDGFGGQSGFEGGATAGQPSYGRHGQPSADGAQDARGEHRADFGQHDFGHQDEAPRPGGFAQGAQPGGFAQGDGFAPAQSFGGGTDRGIGDQPGSSGRLAGQNSPSEQFQQPGQHDQHGPDAQFGGFGQAEQVGQAGQFDSAAQVGGAQSSQQAWEHGGPAPHRDGGAGGPEAPRADAAPMGSAPGQFGSAAQFGAGPGHSGSAPSAVGSAPAAYGSAPAGYGSAPAGYGSAPSSSGSAPTGVPAAQPGAGSAGPGFDGPGPHAGPQARSQALGHPAPGKGRRGILGPLTVRDLLLILAGVFAIVAMATPVQRISVPTLTLGDPEATASVSLWVWHYGALYMLWLVLGMLPVLAAAVLTVLNKTVASFPQRIGSFGPDQLISALAVVAAVANVVIFATTAPQVHVGGYFALVGALLAAFAGVFTMIPFLGAEFADRASVPAHPKAAPVARTGTAAGQGPRGAVGHAGSGPSGPQQGGPAFGAAQPGFGQSEAHAASPAAQTASPTAGAEPGYGADRSHDAGFAQSAPAASQGAEHHRDQHLGHGAPQGPDHRSGEARGFQTGEAPGFQPEQQNTGPGSTGSHAYGAAASGDDANGAASWQDGTHREAGRSESGERHEARGDSPFASGSGQLGPDAQDDGSRTDSQHDAPEPFAQPERAGEGSAGHGLGDPASAQADAAGEPLPRTEWAVGGAAAGAGVAGAAVGSAFAGPAEDPDATQIAPAIQDGSDDPEATQAAPAAAEDSDRPTGERPQDDGQDDTQALSDSVFGFREDEVDEQQVSSEEQTYLGRHSAQSPRFAQNEPTQSFPAAGGAFGSASQQADGGAAGWAGQSDSAPSPAQDGGGAQQPGQQSAAGGAQATGENPMRGRHAAADRETADPHEPTQLFPAFGSQDSQAAEQGSRPEEQDSRPGAQDRSAPQAQNGPADEPQAPRLDASQAFWFAVPESRQAVDPQTGQPVFTVTTGEWFLALADHGNAFTVRDAGGQEAVLFNIEGIQRG</sequence>
<feature type="compositionally biased region" description="Gly residues" evidence="1">
    <location>
        <begin position="572"/>
        <end position="593"/>
    </location>
</feature>
<reference evidence="3 4" key="1">
    <citation type="submission" date="2020-01" db="EMBL/GenBank/DDBJ databases">
        <authorList>
            <person name="Deng T."/>
        </authorList>
    </citation>
    <scope>NUCLEOTIDE SEQUENCE [LARGE SCALE GENOMIC DNA]</scope>
    <source>
        <strain evidence="3 4">5221</strain>
    </source>
</reference>
<feature type="compositionally biased region" description="Basic and acidic residues" evidence="1">
    <location>
        <begin position="856"/>
        <end position="867"/>
    </location>
</feature>
<feature type="compositionally biased region" description="Basic and acidic residues" evidence="1">
    <location>
        <begin position="147"/>
        <end position="169"/>
    </location>
</feature>
<feature type="compositionally biased region" description="Low complexity" evidence="1">
    <location>
        <begin position="42"/>
        <end position="62"/>
    </location>
</feature>
<dbReference type="RefSeq" id="WP_160952676.1">
    <property type="nucleotide sequence ID" value="NZ_WWEQ01000012.1"/>
</dbReference>
<feature type="transmembrane region" description="Helical" evidence="2">
    <location>
        <begin position="448"/>
        <end position="474"/>
    </location>
</feature>
<feature type="compositionally biased region" description="Low complexity" evidence="1">
    <location>
        <begin position="693"/>
        <end position="712"/>
    </location>
</feature>
<feature type="compositionally biased region" description="Basic and acidic residues" evidence="1">
    <location>
        <begin position="983"/>
        <end position="994"/>
    </location>
</feature>
<feature type="compositionally biased region" description="Polar residues" evidence="1">
    <location>
        <begin position="215"/>
        <end position="228"/>
    </location>
</feature>
<feature type="compositionally biased region" description="Low complexity" evidence="1">
    <location>
        <begin position="918"/>
        <end position="953"/>
    </location>
</feature>
<feature type="region of interest" description="Disordered" evidence="1">
    <location>
        <begin position="1"/>
        <end position="393"/>
    </location>
</feature>
<feature type="transmembrane region" description="Helical" evidence="2">
    <location>
        <begin position="408"/>
        <end position="428"/>
    </location>
</feature>
<feature type="compositionally biased region" description="Low complexity" evidence="1">
    <location>
        <begin position="594"/>
        <end position="623"/>
    </location>
</feature>
<dbReference type="EMBL" id="WWEQ01000012">
    <property type="protein sequence ID" value="MYM19242.1"/>
    <property type="molecule type" value="Genomic_DNA"/>
</dbReference>
<feature type="compositionally biased region" description="Polar residues" evidence="1">
    <location>
        <begin position="905"/>
        <end position="917"/>
    </location>
</feature>
<keyword evidence="2" id="KW-0472">Membrane</keyword>
<comment type="caution">
    <text evidence="3">The sequence shown here is derived from an EMBL/GenBank/DDBJ whole genome shotgun (WGS) entry which is preliminary data.</text>
</comment>
<feature type="compositionally biased region" description="Low complexity" evidence="1">
    <location>
        <begin position="813"/>
        <end position="825"/>
    </location>
</feature>
<organism evidence="3 4">
    <name type="scientific">Brevibacterium rongguiense</name>
    <dbReference type="NCBI Taxonomy" id="2695267"/>
    <lineage>
        <taxon>Bacteria</taxon>
        <taxon>Bacillati</taxon>
        <taxon>Actinomycetota</taxon>
        <taxon>Actinomycetes</taxon>
        <taxon>Micrococcales</taxon>
        <taxon>Brevibacteriaceae</taxon>
        <taxon>Brevibacterium</taxon>
    </lineage>
</organism>
<evidence type="ECO:0000256" key="2">
    <source>
        <dbReference type="SAM" id="Phobius"/>
    </source>
</evidence>
<keyword evidence="4" id="KW-1185">Reference proteome</keyword>
<dbReference type="AlphaFoldDB" id="A0A6N9H6R8"/>
<feature type="compositionally biased region" description="Basic and acidic residues" evidence="1">
    <location>
        <begin position="716"/>
        <end position="734"/>
    </location>
</feature>
<feature type="transmembrane region" description="Helical" evidence="2">
    <location>
        <begin position="494"/>
        <end position="514"/>
    </location>
</feature>
<feature type="compositionally biased region" description="Low complexity" evidence="1">
    <location>
        <begin position="298"/>
        <end position="364"/>
    </location>
</feature>
<feature type="compositionally biased region" description="Gly residues" evidence="1">
    <location>
        <begin position="117"/>
        <end position="129"/>
    </location>
</feature>
<proteinExistence type="predicted"/>
<evidence type="ECO:0000313" key="3">
    <source>
        <dbReference type="EMBL" id="MYM19242.1"/>
    </source>
</evidence>
<evidence type="ECO:0000256" key="1">
    <source>
        <dbReference type="SAM" id="MobiDB-lite"/>
    </source>
</evidence>
<accession>A0A6N9H6R8</accession>
<feature type="compositionally biased region" description="Low complexity" evidence="1">
    <location>
        <begin position="255"/>
        <end position="268"/>
    </location>
</feature>
<name>A0A6N9H6R8_9MICO</name>
<gene>
    <name evidence="3" type="ORF">GSY69_04470</name>
</gene>
<keyword evidence="2" id="KW-0812">Transmembrane</keyword>
<evidence type="ECO:0000313" key="4">
    <source>
        <dbReference type="Proteomes" id="UP000469215"/>
    </source>
</evidence>